<evidence type="ECO:0000256" key="1">
    <source>
        <dbReference type="ARBA" id="ARBA00004651"/>
    </source>
</evidence>
<evidence type="ECO:0000313" key="9">
    <source>
        <dbReference type="EMBL" id="CEG32823.1"/>
    </source>
</evidence>
<feature type="domain" description="ABC transmembrane type-1" evidence="8">
    <location>
        <begin position="134"/>
        <end position="335"/>
    </location>
</feature>
<proteinExistence type="inferred from homology"/>
<dbReference type="GO" id="GO:0005886">
    <property type="term" value="C:plasma membrane"/>
    <property type="evidence" value="ECO:0007669"/>
    <property type="project" value="UniProtKB-SubCell"/>
</dbReference>
<dbReference type="InterPro" id="IPR045621">
    <property type="entry name" value="BPD_transp_1_N"/>
</dbReference>
<dbReference type="Pfam" id="PF00528">
    <property type="entry name" value="BPD_transp_1"/>
    <property type="match status" value="1"/>
</dbReference>
<comment type="similarity">
    <text evidence="7">Belongs to the binding-protein-dependent transport system permease family.</text>
</comment>
<gene>
    <name evidence="9" type="primary">oppB_2</name>
    <name evidence="9" type="ORF">BN1180_02991</name>
</gene>
<dbReference type="PANTHER" id="PTHR43163">
    <property type="entry name" value="DIPEPTIDE TRANSPORT SYSTEM PERMEASE PROTEIN DPPB-RELATED"/>
    <property type="match status" value="1"/>
</dbReference>
<evidence type="ECO:0000259" key="8">
    <source>
        <dbReference type="PROSITE" id="PS50928"/>
    </source>
</evidence>
<feature type="transmembrane region" description="Helical" evidence="7">
    <location>
        <begin position="173"/>
        <end position="196"/>
    </location>
</feature>
<reference evidence="9 10" key="1">
    <citation type="journal article" date="2014" name="Genome Announc.">
        <title>Genome Sequence of Bacillus simplex Strain P558, Isolated from a Human Fecal Sample.</title>
        <authorList>
            <person name="Croce O."/>
            <person name="Hugon P."/>
            <person name="Lagier J.C."/>
            <person name="Bibi F."/>
            <person name="Robert C."/>
            <person name="Azhar E.I."/>
            <person name="Raoult D."/>
            <person name="Fournier P.E."/>
        </authorList>
    </citation>
    <scope>NUCLEOTIDE SEQUENCE [LARGE SCALE GENOMIC DNA]</scope>
    <source>
        <strain evidence="9 10">P558</strain>
    </source>
</reference>
<dbReference type="AlphaFoldDB" id="A0AAN2PI07"/>
<evidence type="ECO:0000256" key="6">
    <source>
        <dbReference type="ARBA" id="ARBA00023136"/>
    </source>
</evidence>
<feature type="transmembrane region" description="Helical" evidence="7">
    <location>
        <begin position="266"/>
        <end position="292"/>
    </location>
</feature>
<evidence type="ECO:0000256" key="3">
    <source>
        <dbReference type="ARBA" id="ARBA00022475"/>
    </source>
</evidence>
<keyword evidence="6 7" id="KW-0472">Membrane</keyword>
<dbReference type="CDD" id="cd06261">
    <property type="entry name" value="TM_PBP2"/>
    <property type="match status" value="1"/>
</dbReference>
<keyword evidence="4 7" id="KW-0812">Transmembrane</keyword>
<dbReference type="SUPFAM" id="SSF161098">
    <property type="entry name" value="MetI-like"/>
    <property type="match status" value="1"/>
</dbReference>
<feature type="transmembrane region" description="Helical" evidence="7">
    <location>
        <begin position="312"/>
        <end position="338"/>
    </location>
</feature>
<comment type="subcellular location">
    <subcellularLocation>
        <location evidence="1 7">Cell membrane</location>
        <topology evidence="1 7">Multi-pass membrane protein</topology>
    </subcellularLocation>
</comment>
<feature type="transmembrane region" description="Helical" evidence="7">
    <location>
        <begin position="140"/>
        <end position="161"/>
    </location>
</feature>
<dbReference type="InterPro" id="IPR000515">
    <property type="entry name" value="MetI-like"/>
</dbReference>
<evidence type="ECO:0000256" key="4">
    <source>
        <dbReference type="ARBA" id="ARBA00022692"/>
    </source>
</evidence>
<dbReference type="InterPro" id="IPR035906">
    <property type="entry name" value="MetI-like_sf"/>
</dbReference>
<dbReference type="PROSITE" id="PS50928">
    <property type="entry name" value="ABC_TM1"/>
    <property type="match status" value="1"/>
</dbReference>
<feature type="transmembrane region" description="Helical" evidence="7">
    <location>
        <begin position="51"/>
        <end position="70"/>
    </location>
</feature>
<keyword evidence="3" id="KW-1003">Cell membrane</keyword>
<dbReference type="GO" id="GO:0055085">
    <property type="term" value="P:transmembrane transport"/>
    <property type="evidence" value="ECO:0007669"/>
    <property type="project" value="InterPro"/>
</dbReference>
<protein>
    <submittedName>
        <fullName evidence="9">Peptide ABC transporter permease</fullName>
    </submittedName>
</protein>
<evidence type="ECO:0000256" key="7">
    <source>
        <dbReference type="RuleBase" id="RU363032"/>
    </source>
</evidence>
<dbReference type="Pfam" id="PF19300">
    <property type="entry name" value="BPD_transp_1_N"/>
    <property type="match status" value="1"/>
</dbReference>
<name>A0AAN2PI07_9BACI</name>
<evidence type="ECO:0000313" key="10">
    <source>
        <dbReference type="Proteomes" id="UP000182110"/>
    </source>
</evidence>
<dbReference type="EMBL" id="CCXW01000001">
    <property type="protein sequence ID" value="CEG32823.1"/>
    <property type="molecule type" value="Genomic_DNA"/>
</dbReference>
<comment type="caution">
    <text evidence="9">The sequence shown here is derived from an EMBL/GenBank/DDBJ whole genome shotgun (WGS) entry which is preliminary data.</text>
</comment>
<organism evidence="9 10">
    <name type="scientific">Peribacillus simplex</name>
    <dbReference type="NCBI Taxonomy" id="1478"/>
    <lineage>
        <taxon>Bacteria</taxon>
        <taxon>Bacillati</taxon>
        <taxon>Bacillota</taxon>
        <taxon>Bacilli</taxon>
        <taxon>Bacillales</taxon>
        <taxon>Bacillaceae</taxon>
        <taxon>Peribacillus</taxon>
    </lineage>
</organism>
<dbReference type="PANTHER" id="PTHR43163:SF6">
    <property type="entry name" value="DIPEPTIDE TRANSPORT SYSTEM PERMEASE PROTEIN DPPB-RELATED"/>
    <property type="match status" value="1"/>
</dbReference>
<keyword evidence="10" id="KW-1185">Reference proteome</keyword>
<evidence type="ECO:0000256" key="5">
    <source>
        <dbReference type="ARBA" id="ARBA00022989"/>
    </source>
</evidence>
<keyword evidence="2 7" id="KW-0813">Transport</keyword>
<accession>A0AAN2PI07</accession>
<dbReference type="Proteomes" id="UP000182110">
    <property type="component" value="Unassembled WGS sequence"/>
</dbReference>
<feature type="transmembrane region" description="Helical" evidence="7">
    <location>
        <begin position="208"/>
        <end position="231"/>
    </location>
</feature>
<evidence type="ECO:0000256" key="2">
    <source>
        <dbReference type="ARBA" id="ARBA00022448"/>
    </source>
</evidence>
<sequence length="349" mass="39037">MKWEVCPIKVIPHFSIANLNISCIHFRFQLLRKSMIGVITMLRYTLNRFKWAIITLWAVITLTFIIMHTIPGNPFAKEGAMPPAVYENLQVHYGLDKPLLTQYGNYLLEVVQFDFGPSLKSSSITVNDYILKGFPVSLHLGAQALVIAIFFGLILGVVASLKRNKWPDYLSMIIAIVGISVPNFILATILINYFAIKWNIFPVATWATWQHTILPSIALSMMPLAFIARLMRTSMLEVMGQDYILTAKAKGLKRSGVIIKHAIRNALLPIITILGILTANIVTGSFIIERIFGIPGMGDMFVKGISNRDYPVILGSTIVYSAVLILLIFIVDIAYTLIDPRIKVTGEKK</sequence>
<dbReference type="Gene3D" id="1.10.3720.10">
    <property type="entry name" value="MetI-like"/>
    <property type="match status" value="1"/>
</dbReference>
<keyword evidence="5 7" id="KW-1133">Transmembrane helix</keyword>